<feature type="domain" description="Asparagine synthetase" evidence="3">
    <location>
        <begin position="106"/>
        <end position="176"/>
    </location>
</feature>
<evidence type="ECO:0000313" key="5">
    <source>
        <dbReference type="EMBL" id="KAF4741381.1"/>
    </source>
</evidence>
<dbReference type="EMBL" id="JABANM010017986">
    <property type="protein sequence ID" value="KAF4726849.1"/>
    <property type="molecule type" value="Genomic_DNA"/>
</dbReference>
<evidence type="ECO:0000256" key="1">
    <source>
        <dbReference type="ARBA" id="ARBA00022741"/>
    </source>
</evidence>
<dbReference type="GO" id="GO:0005524">
    <property type="term" value="F:ATP binding"/>
    <property type="evidence" value="ECO:0007669"/>
    <property type="project" value="UniProtKB-KW"/>
</dbReference>
<sequence>MFIYYIKTRNSRRERASYSIRASIALTVPALVANGEAPACGSAPIISLDLFFGRRCFEEVFVDAYINMRNLLSSDTSLTELMAKWPISANKAMAAFGVEARVRYTVVWRQKEQFSDGVGYGWIDKLRDFADEKITNEMMETAEFRYPRSPPKTKETYLYRQSFEKYFPEEKAAMKWDEPFIEHDDPSGRAMINVHVDGYGLNSGVLMKSKKRLAIPEH</sequence>
<keyword evidence="1" id="KW-0547">Nucleotide-binding</keyword>
<evidence type="ECO:0000313" key="7">
    <source>
        <dbReference type="Proteomes" id="UP000574390"/>
    </source>
</evidence>
<dbReference type="InterPro" id="IPR014729">
    <property type="entry name" value="Rossmann-like_a/b/a_fold"/>
</dbReference>
<organism evidence="4 7">
    <name type="scientific">Perkinsus olseni</name>
    <name type="common">Perkinsus atlanticus</name>
    <dbReference type="NCBI Taxonomy" id="32597"/>
    <lineage>
        <taxon>Eukaryota</taxon>
        <taxon>Sar</taxon>
        <taxon>Alveolata</taxon>
        <taxon>Perkinsozoa</taxon>
        <taxon>Perkinsea</taxon>
        <taxon>Perkinsida</taxon>
        <taxon>Perkinsidae</taxon>
        <taxon>Perkinsus</taxon>
    </lineage>
</organism>
<protein>
    <submittedName>
        <fullName evidence="4">Asparagine synthetase</fullName>
    </submittedName>
</protein>
<dbReference type="InterPro" id="IPR050795">
    <property type="entry name" value="Asn_Synthetase"/>
</dbReference>
<dbReference type="GO" id="GO:0004066">
    <property type="term" value="F:asparagine synthase (glutamine-hydrolyzing) activity"/>
    <property type="evidence" value="ECO:0007669"/>
    <property type="project" value="InterPro"/>
</dbReference>
<dbReference type="GO" id="GO:0006529">
    <property type="term" value="P:asparagine biosynthetic process"/>
    <property type="evidence" value="ECO:0007669"/>
    <property type="project" value="InterPro"/>
</dbReference>
<evidence type="ECO:0000313" key="4">
    <source>
        <dbReference type="EMBL" id="KAF4726849.1"/>
    </source>
</evidence>
<evidence type="ECO:0000259" key="3">
    <source>
        <dbReference type="Pfam" id="PF00733"/>
    </source>
</evidence>
<proteinExistence type="predicted"/>
<dbReference type="Pfam" id="PF00733">
    <property type="entry name" value="Asn_synthase"/>
    <property type="match status" value="1"/>
</dbReference>
<dbReference type="EMBL" id="JABANO010012683">
    <property type="protein sequence ID" value="KAF4741381.1"/>
    <property type="molecule type" value="Genomic_DNA"/>
</dbReference>
<gene>
    <name evidence="4" type="primary">ASN1_4</name>
    <name evidence="5" type="synonym">ASN1_5</name>
    <name evidence="4" type="ORF">FOZ62_022766</name>
    <name evidence="5" type="ORF">FOZ63_023553</name>
</gene>
<keyword evidence="2" id="KW-0067">ATP-binding</keyword>
<evidence type="ECO:0000313" key="6">
    <source>
        <dbReference type="Proteomes" id="UP000553632"/>
    </source>
</evidence>
<name>A0A7J6S1N8_PEROL</name>
<dbReference type="AlphaFoldDB" id="A0A7J6S1N8"/>
<reference evidence="6 7" key="1">
    <citation type="submission" date="2020-04" db="EMBL/GenBank/DDBJ databases">
        <title>Perkinsus olseni comparative genomics.</title>
        <authorList>
            <person name="Bogema D.R."/>
        </authorList>
    </citation>
    <scope>NUCLEOTIDE SEQUENCE [LARGE SCALE GENOMIC DNA]</scope>
    <source>
        <strain evidence="4">ATCC PRA-205</strain>
        <strain evidence="5 6">ATCC PRA-207</strain>
    </source>
</reference>
<dbReference type="PANTHER" id="PTHR11772">
    <property type="entry name" value="ASPARAGINE SYNTHETASE"/>
    <property type="match status" value="1"/>
</dbReference>
<keyword evidence="6" id="KW-1185">Reference proteome</keyword>
<comment type="caution">
    <text evidence="4">The sequence shown here is derived from an EMBL/GenBank/DDBJ whole genome shotgun (WGS) entry which is preliminary data.</text>
</comment>
<dbReference type="Proteomes" id="UP000553632">
    <property type="component" value="Unassembled WGS sequence"/>
</dbReference>
<dbReference type="Gene3D" id="3.40.50.620">
    <property type="entry name" value="HUPs"/>
    <property type="match status" value="1"/>
</dbReference>
<dbReference type="Proteomes" id="UP000574390">
    <property type="component" value="Unassembled WGS sequence"/>
</dbReference>
<dbReference type="GO" id="GO:0005829">
    <property type="term" value="C:cytosol"/>
    <property type="evidence" value="ECO:0007669"/>
    <property type="project" value="TreeGrafter"/>
</dbReference>
<dbReference type="PANTHER" id="PTHR11772:SF2">
    <property type="entry name" value="ASPARAGINE SYNTHETASE [GLUTAMINE-HYDROLYZING]"/>
    <property type="match status" value="1"/>
</dbReference>
<dbReference type="InterPro" id="IPR001962">
    <property type="entry name" value="Asn_synthase"/>
</dbReference>
<dbReference type="SUPFAM" id="SSF52402">
    <property type="entry name" value="Adenine nucleotide alpha hydrolases-like"/>
    <property type="match status" value="1"/>
</dbReference>
<accession>A0A7J6S1N8</accession>
<evidence type="ECO:0000256" key="2">
    <source>
        <dbReference type="ARBA" id="ARBA00022840"/>
    </source>
</evidence>